<proteinExistence type="predicted"/>
<protein>
    <submittedName>
        <fullName evidence="1">Uncharacterized protein</fullName>
    </submittedName>
</protein>
<evidence type="ECO:0000313" key="1">
    <source>
        <dbReference type="EMBL" id="GIY57528.1"/>
    </source>
</evidence>
<feature type="non-terminal residue" evidence="1">
    <location>
        <position position="1"/>
    </location>
</feature>
<comment type="caution">
    <text evidence="1">The sequence shown here is derived from an EMBL/GenBank/DDBJ whole genome shotgun (WGS) entry which is preliminary data.</text>
</comment>
<name>A0AAV4UIA9_9ARAC</name>
<accession>A0AAV4UIA9</accession>
<evidence type="ECO:0000313" key="2">
    <source>
        <dbReference type="Proteomes" id="UP001054837"/>
    </source>
</evidence>
<gene>
    <name evidence="1" type="ORF">CDAR_623051</name>
</gene>
<sequence length="76" mass="9122">EEWHHRPKSGIILYSSMNPFRQFPEEWHHPPYSSMNLRANFLKSGIILLFFHEPRQFPEELASSSYSSMNPFRRIS</sequence>
<dbReference type="EMBL" id="BPLQ01011354">
    <property type="protein sequence ID" value="GIY57528.1"/>
    <property type="molecule type" value="Genomic_DNA"/>
</dbReference>
<organism evidence="1 2">
    <name type="scientific">Caerostris darwini</name>
    <dbReference type="NCBI Taxonomy" id="1538125"/>
    <lineage>
        <taxon>Eukaryota</taxon>
        <taxon>Metazoa</taxon>
        <taxon>Ecdysozoa</taxon>
        <taxon>Arthropoda</taxon>
        <taxon>Chelicerata</taxon>
        <taxon>Arachnida</taxon>
        <taxon>Araneae</taxon>
        <taxon>Araneomorphae</taxon>
        <taxon>Entelegynae</taxon>
        <taxon>Araneoidea</taxon>
        <taxon>Araneidae</taxon>
        <taxon>Caerostris</taxon>
    </lineage>
</organism>
<dbReference type="Proteomes" id="UP001054837">
    <property type="component" value="Unassembled WGS sequence"/>
</dbReference>
<dbReference type="AlphaFoldDB" id="A0AAV4UIA9"/>
<keyword evidence="2" id="KW-1185">Reference proteome</keyword>
<reference evidence="1 2" key="1">
    <citation type="submission" date="2021-06" db="EMBL/GenBank/DDBJ databases">
        <title>Caerostris darwini draft genome.</title>
        <authorList>
            <person name="Kono N."/>
            <person name="Arakawa K."/>
        </authorList>
    </citation>
    <scope>NUCLEOTIDE SEQUENCE [LARGE SCALE GENOMIC DNA]</scope>
</reference>